<feature type="region of interest" description="Disordered" evidence="1">
    <location>
        <begin position="1"/>
        <end position="44"/>
    </location>
</feature>
<accession>A0ABR3GJ06</accession>
<feature type="compositionally biased region" description="Acidic residues" evidence="1">
    <location>
        <begin position="23"/>
        <end position="41"/>
    </location>
</feature>
<evidence type="ECO:0000313" key="3">
    <source>
        <dbReference type="Proteomes" id="UP001447188"/>
    </source>
</evidence>
<keyword evidence="3" id="KW-1185">Reference proteome</keyword>
<reference evidence="2 3" key="1">
    <citation type="submission" date="2024-02" db="EMBL/GenBank/DDBJ databases">
        <title>Discinaceae phylogenomics.</title>
        <authorList>
            <person name="Dirks A.C."/>
            <person name="James T.Y."/>
        </authorList>
    </citation>
    <scope>NUCLEOTIDE SEQUENCE [LARGE SCALE GENOMIC DNA]</scope>
    <source>
        <strain evidence="2 3">ACD0624</strain>
    </source>
</reference>
<protein>
    <submittedName>
        <fullName evidence="2">Uncharacterized protein</fullName>
    </submittedName>
</protein>
<evidence type="ECO:0000256" key="1">
    <source>
        <dbReference type="SAM" id="MobiDB-lite"/>
    </source>
</evidence>
<proteinExistence type="predicted"/>
<name>A0ABR3GJ06_9PEZI</name>
<dbReference type="EMBL" id="JBBBZM010000061">
    <property type="protein sequence ID" value="KAL0635838.1"/>
    <property type="molecule type" value="Genomic_DNA"/>
</dbReference>
<gene>
    <name evidence="2" type="ORF">Q9L58_005179</name>
</gene>
<organism evidence="2 3">
    <name type="scientific">Discina gigas</name>
    <dbReference type="NCBI Taxonomy" id="1032678"/>
    <lineage>
        <taxon>Eukaryota</taxon>
        <taxon>Fungi</taxon>
        <taxon>Dikarya</taxon>
        <taxon>Ascomycota</taxon>
        <taxon>Pezizomycotina</taxon>
        <taxon>Pezizomycetes</taxon>
        <taxon>Pezizales</taxon>
        <taxon>Discinaceae</taxon>
        <taxon>Discina</taxon>
    </lineage>
</organism>
<feature type="region of interest" description="Disordered" evidence="1">
    <location>
        <begin position="70"/>
        <end position="163"/>
    </location>
</feature>
<evidence type="ECO:0000313" key="2">
    <source>
        <dbReference type="EMBL" id="KAL0635838.1"/>
    </source>
</evidence>
<sequence length="250" mass="27051">MTPFSPSRPESEFGSGGGVYLEDQPEEDIEEAGDDNEDYFEGYDGIIPSARHQLEVANFTSEKLKLIIPEPKELEWWEIEGGDDGSCDEGSEDDEDDESDSEFDEDEDEDQESDYENGDDEREDDSDDDDSGEDSDLGESEDNNTILGIANPPSGPGALVPYPYQKPNSSTIIHTYAKGVGLVNLDAQDIEKGNDGPPTHPNVTDSDLGSCSSCTNVLPTPVIHSPLCILPVGNICLIGDKGLPGGRPHR</sequence>
<comment type="caution">
    <text evidence="2">The sequence shown here is derived from an EMBL/GenBank/DDBJ whole genome shotgun (WGS) entry which is preliminary data.</text>
</comment>
<feature type="compositionally biased region" description="Acidic residues" evidence="1">
    <location>
        <begin position="76"/>
        <end position="142"/>
    </location>
</feature>
<dbReference type="Proteomes" id="UP001447188">
    <property type="component" value="Unassembled WGS sequence"/>
</dbReference>